<dbReference type="InterPro" id="IPR051448">
    <property type="entry name" value="CdaR-like_regulators"/>
</dbReference>
<dbReference type="InterPro" id="IPR041522">
    <property type="entry name" value="CdaR_GGDEF"/>
</dbReference>
<name>A0A2T4UK09_9ACTN</name>
<evidence type="ECO:0000259" key="2">
    <source>
        <dbReference type="Pfam" id="PF13556"/>
    </source>
</evidence>
<evidence type="ECO:0008006" key="7">
    <source>
        <dbReference type="Google" id="ProtNLM"/>
    </source>
</evidence>
<evidence type="ECO:0000259" key="4">
    <source>
        <dbReference type="Pfam" id="PF17853"/>
    </source>
</evidence>
<dbReference type="OrthoDB" id="3663486at2"/>
<dbReference type="Pfam" id="PF14361">
    <property type="entry name" value="RsbRD_N"/>
    <property type="match status" value="1"/>
</dbReference>
<evidence type="ECO:0000313" key="6">
    <source>
        <dbReference type="Proteomes" id="UP000240739"/>
    </source>
</evidence>
<comment type="similarity">
    <text evidence="1">Belongs to the CdaR family.</text>
</comment>
<evidence type="ECO:0000259" key="3">
    <source>
        <dbReference type="Pfam" id="PF14361"/>
    </source>
</evidence>
<dbReference type="RefSeq" id="WP_107568182.1">
    <property type="nucleotide sequence ID" value="NZ_PYYB01000001.1"/>
</dbReference>
<feature type="domain" description="RsbT co-antagonist protein RsbRD N-terminal" evidence="3">
    <location>
        <begin position="46"/>
        <end position="186"/>
    </location>
</feature>
<evidence type="ECO:0000256" key="1">
    <source>
        <dbReference type="ARBA" id="ARBA00006754"/>
    </source>
</evidence>
<dbReference type="EMBL" id="PYYB01000001">
    <property type="protein sequence ID" value="PTL59537.1"/>
    <property type="molecule type" value="Genomic_DNA"/>
</dbReference>
<reference evidence="5 6" key="1">
    <citation type="submission" date="2018-03" db="EMBL/GenBank/DDBJ databases">
        <title>Aquarubrobacter algicola gen. nov., sp. nov., a novel actinobacterium isolated from shallow eutrophic lake during the end of cyanobacterial harmful algal blooms.</title>
        <authorList>
            <person name="Chun S.J."/>
        </authorList>
    </citation>
    <scope>NUCLEOTIDE SEQUENCE [LARGE SCALE GENOMIC DNA]</scope>
    <source>
        <strain evidence="5 6">Seoho-28</strain>
    </source>
</reference>
<dbReference type="InterPro" id="IPR025736">
    <property type="entry name" value="PucR_C-HTH_dom"/>
</dbReference>
<dbReference type="PANTHER" id="PTHR33744:SF1">
    <property type="entry name" value="DNA-BINDING TRANSCRIPTIONAL ACTIVATOR ADER"/>
    <property type="match status" value="1"/>
</dbReference>
<dbReference type="AlphaFoldDB" id="A0A2T4UK09"/>
<dbReference type="InterPro" id="IPR025751">
    <property type="entry name" value="RsbRD_N_dom"/>
</dbReference>
<dbReference type="InterPro" id="IPR042070">
    <property type="entry name" value="PucR_C-HTH_sf"/>
</dbReference>
<protein>
    <recommendedName>
        <fullName evidence="7">PucR family transcriptional regulator</fullName>
    </recommendedName>
</protein>
<evidence type="ECO:0000313" key="5">
    <source>
        <dbReference type="EMBL" id="PTL59537.1"/>
    </source>
</evidence>
<dbReference type="Pfam" id="PF13556">
    <property type="entry name" value="HTH_30"/>
    <property type="match status" value="1"/>
</dbReference>
<organism evidence="5 6">
    <name type="scientific">Paraconexibacter algicola</name>
    <dbReference type="NCBI Taxonomy" id="2133960"/>
    <lineage>
        <taxon>Bacteria</taxon>
        <taxon>Bacillati</taxon>
        <taxon>Actinomycetota</taxon>
        <taxon>Thermoleophilia</taxon>
        <taxon>Solirubrobacterales</taxon>
        <taxon>Paraconexibacteraceae</taxon>
        <taxon>Paraconexibacter</taxon>
    </lineage>
</organism>
<dbReference type="Pfam" id="PF17853">
    <property type="entry name" value="GGDEF_2"/>
    <property type="match status" value="1"/>
</dbReference>
<keyword evidence="6" id="KW-1185">Reference proteome</keyword>
<dbReference type="PANTHER" id="PTHR33744">
    <property type="entry name" value="CARBOHYDRATE DIACID REGULATOR"/>
    <property type="match status" value="1"/>
</dbReference>
<dbReference type="Proteomes" id="UP000240739">
    <property type="component" value="Unassembled WGS sequence"/>
</dbReference>
<dbReference type="Gene3D" id="1.10.10.2840">
    <property type="entry name" value="PucR C-terminal helix-turn-helix domain"/>
    <property type="match status" value="1"/>
</dbReference>
<gene>
    <name evidence="5" type="ORF">C7Y72_07695</name>
</gene>
<sequence length="428" mass="45697">MGRAQDTGTLTPPVALDASVDAATRVAPEVAARIAELATELLQHADAIADVVNRRAIATEPALVDPDDPTTAEATLHSTQANVGAILALLAYGVPGRATMPSAGALELFERLADHEDGLTTVLRGYRIGIAELWQVWAAHVAEHVHDAAEQHAVLAASTANMLQAVDRISQELVDSWAETRRRRRQGLDVSPEELVRAALFDTAGSEDALARLGYPQEALHLAFALPPELSEPAVRQLVSRLRVVGDAAAVSARWDVAWVVWLAFQRPPVPSALDAVVAAVSLEEPVGLGELAPGIAGFRAGYREALDARRIAVLRGGGGVTHHRDVALLAVLCADTERARALAVSELGPLAATDDDTMERLRETLTAYLACGESHVGAAQRLFVHQKTVAYRIRQAEALLGRRVGDRRVELEAALLVHRALLPSRAS</sequence>
<feature type="domain" description="PucR C-terminal helix-turn-helix" evidence="2">
    <location>
        <begin position="362"/>
        <end position="417"/>
    </location>
</feature>
<comment type="caution">
    <text evidence="5">The sequence shown here is derived from an EMBL/GenBank/DDBJ whole genome shotgun (WGS) entry which is preliminary data.</text>
</comment>
<accession>A0A2T4UK09</accession>
<proteinExistence type="inferred from homology"/>
<feature type="domain" description="CdaR GGDEF-like" evidence="4">
    <location>
        <begin position="207"/>
        <end position="312"/>
    </location>
</feature>